<gene>
    <name evidence="1" type="ORF">K7432_011071</name>
</gene>
<reference evidence="1 2" key="1">
    <citation type="submission" date="2023-04" db="EMBL/GenBank/DDBJ databases">
        <title>Genome of Basidiobolus ranarum AG-B5.</title>
        <authorList>
            <person name="Stajich J.E."/>
            <person name="Carter-House D."/>
            <person name="Gryganskyi A."/>
        </authorList>
    </citation>
    <scope>NUCLEOTIDE SEQUENCE [LARGE SCALE GENOMIC DNA]</scope>
    <source>
        <strain evidence="1 2">AG-B5</strain>
    </source>
</reference>
<name>A0ABR2VUG6_9FUNG</name>
<sequence>MGKVTYKKKSRTKFGIELAGAELQKDGWLGAWLTKIDLRVRNALNFLSKALLKLYQETVEKLRL</sequence>
<protein>
    <submittedName>
        <fullName evidence="1">Uncharacterized protein</fullName>
    </submittedName>
</protein>
<comment type="caution">
    <text evidence="1">The sequence shown here is derived from an EMBL/GenBank/DDBJ whole genome shotgun (WGS) entry which is preliminary data.</text>
</comment>
<evidence type="ECO:0000313" key="1">
    <source>
        <dbReference type="EMBL" id="KAK9702773.1"/>
    </source>
</evidence>
<proteinExistence type="predicted"/>
<accession>A0ABR2VUG6</accession>
<keyword evidence="2" id="KW-1185">Reference proteome</keyword>
<evidence type="ECO:0000313" key="2">
    <source>
        <dbReference type="Proteomes" id="UP001479436"/>
    </source>
</evidence>
<dbReference type="EMBL" id="JASJQH010007696">
    <property type="protein sequence ID" value="KAK9702773.1"/>
    <property type="molecule type" value="Genomic_DNA"/>
</dbReference>
<organism evidence="1 2">
    <name type="scientific">Basidiobolus ranarum</name>
    <dbReference type="NCBI Taxonomy" id="34480"/>
    <lineage>
        <taxon>Eukaryota</taxon>
        <taxon>Fungi</taxon>
        <taxon>Fungi incertae sedis</taxon>
        <taxon>Zoopagomycota</taxon>
        <taxon>Entomophthoromycotina</taxon>
        <taxon>Basidiobolomycetes</taxon>
        <taxon>Basidiobolales</taxon>
        <taxon>Basidiobolaceae</taxon>
        <taxon>Basidiobolus</taxon>
    </lineage>
</organism>
<dbReference type="Proteomes" id="UP001479436">
    <property type="component" value="Unassembled WGS sequence"/>
</dbReference>